<dbReference type="NCBIfam" id="NF001533">
    <property type="entry name" value="PRK00364.2-4"/>
    <property type="match status" value="1"/>
</dbReference>
<comment type="subcellular location">
    <subcellularLocation>
        <location evidence="3">Cytoplasm</location>
    </subcellularLocation>
</comment>
<dbReference type="InterPro" id="IPR011032">
    <property type="entry name" value="GroES-like_sf"/>
</dbReference>
<dbReference type="PANTHER" id="PTHR10772:SF58">
    <property type="entry name" value="CO-CHAPERONIN GROES"/>
    <property type="match status" value="1"/>
</dbReference>
<dbReference type="SUPFAM" id="SSF50129">
    <property type="entry name" value="GroES-like"/>
    <property type="match status" value="1"/>
</dbReference>
<keyword evidence="2 3" id="KW-0143">Chaperone</keyword>
<evidence type="ECO:0000256" key="4">
    <source>
        <dbReference type="RuleBase" id="RU000535"/>
    </source>
</evidence>
<comment type="subunit">
    <text evidence="3">Heptamer of 7 subunits arranged in a ring. Interacts with the chaperonin GroEL.</text>
</comment>
<dbReference type="InterPro" id="IPR020818">
    <property type="entry name" value="Chaperonin_GroES"/>
</dbReference>
<organism evidence="5 6">
    <name type="scientific">Candidatus Falkowbacteria bacterium GW2011_GWF2_39_8</name>
    <dbReference type="NCBI Taxonomy" id="1618642"/>
    <lineage>
        <taxon>Bacteria</taxon>
        <taxon>Candidatus Falkowiibacteriota</taxon>
    </lineage>
</organism>
<protein>
    <recommendedName>
        <fullName evidence="3">Co-chaperonin GroES</fullName>
    </recommendedName>
    <alternativeName>
        <fullName evidence="3">10 kDa chaperonin</fullName>
    </alternativeName>
    <alternativeName>
        <fullName evidence="3">Chaperonin-10</fullName>
        <shortName evidence="3">Cpn10</shortName>
    </alternativeName>
</protein>
<sequence>MNIKPLSDYVVVKAVTEEVTKSGIVLPDTINKERPEKGEVIAIGEGKLMDNGSRAPMSVKIGDQVMFKKYSPDEIKIEGVEYLIIKESDIIAII</sequence>
<comment type="function">
    <text evidence="3 4">Together with the chaperonin GroEL, plays an essential role in assisting protein folding. The GroEL-GroES system forms a nano-cage that allows encapsulation of the non-native substrate proteins and provides a physical environment optimized to promote and accelerate protein folding. GroES binds to the apical surface of the GroEL ring, thereby capping the opening of the GroEL channel.</text>
</comment>
<dbReference type="InterPro" id="IPR037124">
    <property type="entry name" value="Chaperonin_GroES_sf"/>
</dbReference>
<dbReference type="PATRIC" id="fig|1618642.3.peg.502"/>
<dbReference type="FunFam" id="2.30.33.40:FF:000001">
    <property type="entry name" value="10 kDa chaperonin"/>
    <property type="match status" value="1"/>
</dbReference>
<evidence type="ECO:0000256" key="3">
    <source>
        <dbReference type="HAMAP-Rule" id="MF_00580"/>
    </source>
</evidence>
<dbReference type="GO" id="GO:0046872">
    <property type="term" value="F:metal ion binding"/>
    <property type="evidence" value="ECO:0007669"/>
    <property type="project" value="TreeGrafter"/>
</dbReference>
<dbReference type="CDD" id="cd00320">
    <property type="entry name" value="cpn10"/>
    <property type="match status" value="1"/>
</dbReference>
<dbReference type="Gene3D" id="2.30.33.40">
    <property type="entry name" value="GroES chaperonin"/>
    <property type="match status" value="1"/>
</dbReference>
<dbReference type="GO" id="GO:0051082">
    <property type="term" value="F:unfolded protein binding"/>
    <property type="evidence" value="ECO:0007669"/>
    <property type="project" value="TreeGrafter"/>
</dbReference>
<dbReference type="AlphaFoldDB" id="A0A0G0PXV8"/>
<gene>
    <name evidence="3" type="primary">groES</name>
    <name evidence="3" type="synonym">groS</name>
    <name evidence="5" type="ORF">UT64_C0024G0002</name>
</gene>
<dbReference type="GO" id="GO:0044183">
    <property type="term" value="F:protein folding chaperone"/>
    <property type="evidence" value="ECO:0007669"/>
    <property type="project" value="InterPro"/>
</dbReference>
<dbReference type="NCBIfam" id="NF001531">
    <property type="entry name" value="PRK00364.2-2"/>
    <property type="match status" value="1"/>
</dbReference>
<proteinExistence type="inferred from homology"/>
<accession>A0A0G0PXV8</accession>
<dbReference type="HAMAP" id="MF_00580">
    <property type="entry name" value="CH10"/>
    <property type="match status" value="1"/>
</dbReference>
<dbReference type="GO" id="GO:0005524">
    <property type="term" value="F:ATP binding"/>
    <property type="evidence" value="ECO:0007669"/>
    <property type="project" value="InterPro"/>
</dbReference>
<evidence type="ECO:0000256" key="2">
    <source>
        <dbReference type="ARBA" id="ARBA00023186"/>
    </source>
</evidence>
<dbReference type="Proteomes" id="UP000034137">
    <property type="component" value="Unassembled WGS sequence"/>
</dbReference>
<evidence type="ECO:0000313" key="6">
    <source>
        <dbReference type="Proteomes" id="UP000034137"/>
    </source>
</evidence>
<dbReference type="EMBL" id="LBXO01000024">
    <property type="protein sequence ID" value="KKR32733.1"/>
    <property type="molecule type" value="Genomic_DNA"/>
</dbReference>
<evidence type="ECO:0000313" key="5">
    <source>
        <dbReference type="EMBL" id="KKR32733.1"/>
    </source>
</evidence>
<evidence type="ECO:0000256" key="1">
    <source>
        <dbReference type="ARBA" id="ARBA00006975"/>
    </source>
</evidence>
<dbReference type="GO" id="GO:0005737">
    <property type="term" value="C:cytoplasm"/>
    <property type="evidence" value="ECO:0007669"/>
    <property type="project" value="UniProtKB-SubCell"/>
</dbReference>
<comment type="similarity">
    <text evidence="1 3 4">Belongs to the GroES chaperonin family.</text>
</comment>
<comment type="caution">
    <text evidence="5">The sequence shown here is derived from an EMBL/GenBank/DDBJ whole genome shotgun (WGS) entry which is preliminary data.</text>
</comment>
<dbReference type="Pfam" id="PF00166">
    <property type="entry name" value="Cpn10"/>
    <property type="match status" value="1"/>
</dbReference>
<dbReference type="GO" id="GO:0051087">
    <property type="term" value="F:protein-folding chaperone binding"/>
    <property type="evidence" value="ECO:0007669"/>
    <property type="project" value="TreeGrafter"/>
</dbReference>
<name>A0A0G0PXV8_9BACT</name>
<keyword evidence="3" id="KW-0963">Cytoplasm</keyword>
<dbReference type="PRINTS" id="PR00297">
    <property type="entry name" value="CHAPERONIN10"/>
</dbReference>
<reference evidence="5 6" key="1">
    <citation type="journal article" date="2015" name="Nature">
        <title>rRNA introns, odd ribosomes, and small enigmatic genomes across a large radiation of phyla.</title>
        <authorList>
            <person name="Brown C.T."/>
            <person name="Hug L.A."/>
            <person name="Thomas B.C."/>
            <person name="Sharon I."/>
            <person name="Castelle C.J."/>
            <person name="Singh A."/>
            <person name="Wilkins M.J."/>
            <person name="Williams K.H."/>
            <person name="Banfield J.F."/>
        </authorList>
    </citation>
    <scope>NUCLEOTIDE SEQUENCE [LARGE SCALE GENOMIC DNA]</scope>
</reference>
<dbReference type="SMART" id="SM00883">
    <property type="entry name" value="Cpn10"/>
    <property type="match status" value="1"/>
</dbReference>
<dbReference type="PANTHER" id="PTHR10772">
    <property type="entry name" value="10 KDA HEAT SHOCK PROTEIN"/>
    <property type="match status" value="1"/>
</dbReference>